<comment type="subcellular location">
    <subcellularLocation>
        <location evidence="3 19">Cytoplasm</location>
    </subcellularLocation>
</comment>
<reference evidence="21 22" key="2">
    <citation type="journal article" date="2010" name="Stand. Genomic Sci.">
        <title>Complete genome sequence of Desulfohalobium retbaense type strain (HR(100)).</title>
        <authorList>
            <person name="Spring S."/>
            <person name="Nolan M."/>
            <person name="Lapidus A."/>
            <person name="Glavina Del Rio T."/>
            <person name="Copeland A."/>
            <person name="Tice H."/>
            <person name="Cheng J.F."/>
            <person name="Lucas S."/>
            <person name="Land M."/>
            <person name="Chen F."/>
            <person name="Bruce D."/>
            <person name="Goodwin L."/>
            <person name="Pitluck S."/>
            <person name="Ivanova N."/>
            <person name="Mavromatis K."/>
            <person name="Mikhailova N."/>
            <person name="Pati A."/>
            <person name="Chen A."/>
            <person name="Palaniappan K."/>
            <person name="Hauser L."/>
            <person name="Chang Y.J."/>
            <person name="Jeffries C.D."/>
            <person name="Munk C."/>
            <person name="Kiss H."/>
            <person name="Chain P."/>
            <person name="Han C."/>
            <person name="Brettin T."/>
            <person name="Detter J.C."/>
            <person name="Schuler E."/>
            <person name="Goker M."/>
            <person name="Rohde M."/>
            <person name="Bristow J."/>
            <person name="Eisen J.A."/>
            <person name="Markowitz V."/>
            <person name="Hugenholtz P."/>
            <person name="Kyrpides N.C."/>
            <person name="Klenk H.P."/>
        </authorList>
    </citation>
    <scope>NUCLEOTIDE SEQUENCE [LARGE SCALE GENOMIC DNA]</scope>
    <source>
        <strain evidence="21 22">DSM 5692</strain>
    </source>
</reference>
<dbReference type="Gene3D" id="3.90.78.10">
    <property type="entry name" value="UDP-N-acetylenolpyruvoylglucosamine reductase, C-terminal domain"/>
    <property type="match status" value="1"/>
</dbReference>
<name>C8X0U3_DESRD</name>
<protein>
    <recommendedName>
        <fullName evidence="6 19">UDP-N-acetylenolpyruvoylglucosamine reductase</fullName>
        <ecNumber evidence="5 19">1.3.1.98</ecNumber>
    </recommendedName>
    <alternativeName>
        <fullName evidence="17 19">UDP-N-acetylmuramate dehydrogenase</fullName>
    </alternativeName>
</protein>
<comment type="pathway">
    <text evidence="4 19">Cell wall biogenesis; peptidoglycan biosynthesis.</text>
</comment>
<dbReference type="PANTHER" id="PTHR21071:SF4">
    <property type="entry name" value="UDP-N-ACETYLENOLPYRUVOYLGLUCOSAMINE REDUCTASE"/>
    <property type="match status" value="1"/>
</dbReference>
<comment type="catalytic activity">
    <reaction evidence="18 19">
        <text>UDP-N-acetyl-alpha-D-muramate + NADP(+) = UDP-N-acetyl-3-O-(1-carboxyvinyl)-alpha-D-glucosamine + NADPH + H(+)</text>
        <dbReference type="Rhea" id="RHEA:12248"/>
        <dbReference type="ChEBI" id="CHEBI:15378"/>
        <dbReference type="ChEBI" id="CHEBI:57783"/>
        <dbReference type="ChEBI" id="CHEBI:58349"/>
        <dbReference type="ChEBI" id="CHEBI:68483"/>
        <dbReference type="ChEBI" id="CHEBI:70757"/>
        <dbReference type="EC" id="1.3.1.98"/>
    </reaction>
</comment>
<evidence type="ECO:0000256" key="5">
    <source>
        <dbReference type="ARBA" id="ARBA00012518"/>
    </source>
</evidence>
<dbReference type="InterPro" id="IPR006094">
    <property type="entry name" value="Oxid_FAD_bind_N"/>
</dbReference>
<evidence type="ECO:0000256" key="7">
    <source>
        <dbReference type="ARBA" id="ARBA00022490"/>
    </source>
</evidence>
<dbReference type="Gene3D" id="3.30.43.10">
    <property type="entry name" value="Uridine Diphospho-n-acetylenolpyruvylglucosamine Reductase, domain 2"/>
    <property type="match status" value="1"/>
</dbReference>
<keyword evidence="9 19" id="KW-0285">Flavoprotein</keyword>
<dbReference type="SUPFAM" id="SSF56194">
    <property type="entry name" value="Uridine diphospho-N-Acetylenolpyruvylglucosamine reductase, MurB, C-terminal domain"/>
    <property type="match status" value="1"/>
</dbReference>
<dbReference type="Pfam" id="PF02873">
    <property type="entry name" value="MurB_C"/>
    <property type="match status" value="1"/>
</dbReference>
<evidence type="ECO:0000256" key="11">
    <source>
        <dbReference type="ARBA" id="ARBA00022857"/>
    </source>
</evidence>
<evidence type="ECO:0000256" key="8">
    <source>
        <dbReference type="ARBA" id="ARBA00022618"/>
    </source>
</evidence>
<evidence type="ECO:0000256" key="6">
    <source>
        <dbReference type="ARBA" id="ARBA00015188"/>
    </source>
</evidence>
<keyword evidence="12 19" id="KW-0133">Cell shape</keyword>
<dbReference type="KEGG" id="drt:Dret_0748"/>
<evidence type="ECO:0000256" key="13">
    <source>
        <dbReference type="ARBA" id="ARBA00022984"/>
    </source>
</evidence>
<evidence type="ECO:0000256" key="17">
    <source>
        <dbReference type="ARBA" id="ARBA00031026"/>
    </source>
</evidence>
<keyword evidence="8 19" id="KW-0132">Cell division</keyword>
<dbReference type="NCBIfam" id="TIGR00179">
    <property type="entry name" value="murB"/>
    <property type="match status" value="1"/>
</dbReference>
<evidence type="ECO:0000256" key="1">
    <source>
        <dbReference type="ARBA" id="ARBA00001974"/>
    </source>
</evidence>
<dbReference type="EC" id="1.3.1.98" evidence="5 19"/>
<feature type="active site" evidence="19">
    <location>
        <position position="290"/>
    </location>
</feature>
<keyword evidence="14 19" id="KW-0560">Oxidoreductase</keyword>
<feature type="active site" evidence="19">
    <location>
        <position position="166"/>
    </location>
</feature>
<evidence type="ECO:0000256" key="3">
    <source>
        <dbReference type="ARBA" id="ARBA00004496"/>
    </source>
</evidence>
<dbReference type="STRING" id="485915.Dret_0748"/>
<dbReference type="InterPro" id="IPR016167">
    <property type="entry name" value="FAD-bd_PCMH_sub1"/>
</dbReference>
<keyword evidence="10 19" id="KW-0274">FAD</keyword>
<evidence type="ECO:0000259" key="20">
    <source>
        <dbReference type="PROSITE" id="PS51387"/>
    </source>
</evidence>
<reference evidence="22" key="1">
    <citation type="submission" date="2009-09" db="EMBL/GenBank/DDBJ databases">
        <title>The complete chromosome of Desulfohalobium retbaense DSM 5692.</title>
        <authorList>
            <consortium name="US DOE Joint Genome Institute (JGI-PGF)"/>
            <person name="Lucas S."/>
            <person name="Copeland A."/>
            <person name="Lapidus A."/>
            <person name="Glavina del Rio T."/>
            <person name="Dalin E."/>
            <person name="Tice H."/>
            <person name="Bruce D."/>
            <person name="Goodwin L."/>
            <person name="Pitluck S."/>
            <person name="Kyrpides N."/>
            <person name="Mavromatis K."/>
            <person name="Ivanova N."/>
            <person name="Mikhailova N."/>
            <person name="Munk A.C."/>
            <person name="Brettin T."/>
            <person name="Detter J.C."/>
            <person name="Han C."/>
            <person name="Tapia R."/>
            <person name="Larimer F."/>
            <person name="Land M."/>
            <person name="Hauser L."/>
            <person name="Markowitz V."/>
            <person name="Cheng J.-F."/>
            <person name="Hugenholtz P."/>
            <person name="Woyke T."/>
            <person name="Wu D."/>
            <person name="Spring S."/>
            <person name="Klenk H.-P."/>
            <person name="Eisen J.A."/>
        </authorList>
    </citation>
    <scope>NUCLEOTIDE SEQUENCE [LARGE SCALE GENOMIC DNA]</scope>
    <source>
        <strain evidence="22">DSM 5692</strain>
    </source>
</reference>
<dbReference type="Proteomes" id="UP000001052">
    <property type="component" value="Chromosome"/>
</dbReference>
<keyword evidence="11 19" id="KW-0521">NADP</keyword>
<dbReference type="PANTHER" id="PTHR21071">
    <property type="entry name" value="UDP-N-ACETYLENOLPYRUVOYLGLUCOSAMINE REDUCTASE"/>
    <property type="match status" value="1"/>
</dbReference>
<evidence type="ECO:0000313" key="21">
    <source>
        <dbReference type="EMBL" id="ACV68040.1"/>
    </source>
</evidence>
<dbReference type="GO" id="GO:0008762">
    <property type="term" value="F:UDP-N-acetylmuramate dehydrogenase activity"/>
    <property type="evidence" value="ECO:0007669"/>
    <property type="project" value="UniProtKB-UniRule"/>
</dbReference>
<feature type="domain" description="FAD-binding PCMH-type" evidence="20">
    <location>
        <begin position="17"/>
        <end position="190"/>
    </location>
</feature>
<keyword evidence="13 19" id="KW-0573">Peptidoglycan synthesis</keyword>
<evidence type="ECO:0000256" key="15">
    <source>
        <dbReference type="ARBA" id="ARBA00023306"/>
    </source>
</evidence>
<dbReference type="GO" id="GO:0005829">
    <property type="term" value="C:cytosol"/>
    <property type="evidence" value="ECO:0007669"/>
    <property type="project" value="TreeGrafter"/>
</dbReference>
<dbReference type="OrthoDB" id="9804753at2"/>
<dbReference type="GO" id="GO:0009252">
    <property type="term" value="P:peptidoglycan biosynthetic process"/>
    <property type="evidence" value="ECO:0007669"/>
    <property type="project" value="UniProtKB-UniRule"/>
</dbReference>
<keyword evidence="16 19" id="KW-0961">Cell wall biogenesis/degradation</keyword>
<feature type="active site" description="Proton donor" evidence="19">
    <location>
        <position position="219"/>
    </location>
</feature>
<gene>
    <name evidence="19" type="primary">murB</name>
    <name evidence="21" type="ordered locus">Dret_0748</name>
</gene>
<evidence type="ECO:0000256" key="10">
    <source>
        <dbReference type="ARBA" id="ARBA00022827"/>
    </source>
</evidence>
<evidence type="ECO:0000256" key="2">
    <source>
        <dbReference type="ARBA" id="ARBA00003921"/>
    </source>
</evidence>
<dbReference type="eggNOG" id="COG0812">
    <property type="taxonomic scope" value="Bacteria"/>
</dbReference>
<accession>C8X0U3</accession>
<keyword evidence="7 19" id="KW-0963">Cytoplasm</keyword>
<dbReference type="SUPFAM" id="SSF56176">
    <property type="entry name" value="FAD-binding/transporter-associated domain-like"/>
    <property type="match status" value="1"/>
</dbReference>
<comment type="cofactor">
    <cofactor evidence="1 19">
        <name>FAD</name>
        <dbReference type="ChEBI" id="CHEBI:57692"/>
    </cofactor>
</comment>
<proteinExistence type="inferred from homology"/>
<evidence type="ECO:0000256" key="4">
    <source>
        <dbReference type="ARBA" id="ARBA00004752"/>
    </source>
</evidence>
<dbReference type="GO" id="GO:0008360">
    <property type="term" value="P:regulation of cell shape"/>
    <property type="evidence" value="ECO:0007669"/>
    <property type="project" value="UniProtKB-KW"/>
</dbReference>
<dbReference type="InterPro" id="IPR003170">
    <property type="entry name" value="MurB"/>
</dbReference>
<dbReference type="InterPro" id="IPR036635">
    <property type="entry name" value="MurB_C_sf"/>
</dbReference>
<dbReference type="GO" id="GO:0051301">
    <property type="term" value="P:cell division"/>
    <property type="evidence" value="ECO:0007669"/>
    <property type="project" value="UniProtKB-KW"/>
</dbReference>
<dbReference type="UniPathway" id="UPA00219"/>
<evidence type="ECO:0000256" key="18">
    <source>
        <dbReference type="ARBA" id="ARBA00048914"/>
    </source>
</evidence>
<dbReference type="Pfam" id="PF01565">
    <property type="entry name" value="FAD_binding_4"/>
    <property type="match status" value="1"/>
</dbReference>
<evidence type="ECO:0000256" key="19">
    <source>
        <dbReference type="HAMAP-Rule" id="MF_00037"/>
    </source>
</evidence>
<dbReference type="InterPro" id="IPR016166">
    <property type="entry name" value="FAD-bd_PCMH"/>
</dbReference>
<keyword evidence="15 19" id="KW-0131">Cell cycle</keyword>
<evidence type="ECO:0000256" key="16">
    <source>
        <dbReference type="ARBA" id="ARBA00023316"/>
    </source>
</evidence>
<dbReference type="InterPro" id="IPR016169">
    <property type="entry name" value="FAD-bd_PCMH_sub2"/>
</dbReference>
<dbReference type="RefSeq" id="WP_015751198.1">
    <property type="nucleotide sequence ID" value="NC_013223.1"/>
</dbReference>
<organism evidence="21 22">
    <name type="scientific">Desulfohalobium retbaense (strain ATCC 49708 / DSM 5692 / JCM 16813 / HR100)</name>
    <dbReference type="NCBI Taxonomy" id="485915"/>
    <lineage>
        <taxon>Bacteria</taxon>
        <taxon>Pseudomonadati</taxon>
        <taxon>Thermodesulfobacteriota</taxon>
        <taxon>Desulfovibrionia</taxon>
        <taxon>Desulfovibrionales</taxon>
        <taxon>Desulfohalobiaceae</taxon>
        <taxon>Desulfohalobium</taxon>
    </lineage>
</organism>
<keyword evidence="22" id="KW-1185">Reference proteome</keyword>
<dbReference type="InterPro" id="IPR036318">
    <property type="entry name" value="FAD-bd_PCMH-like_sf"/>
</dbReference>
<dbReference type="InterPro" id="IPR011601">
    <property type="entry name" value="MurB_C"/>
</dbReference>
<evidence type="ECO:0000256" key="14">
    <source>
        <dbReference type="ARBA" id="ARBA00023002"/>
    </source>
</evidence>
<dbReference type="GO" id="GO:0071949">
    <property type="term" value="F:FAD binding"/>
    <property type="evidence" value="ECO:0007669"/>
    <property type="project" value="InterPro"/>
</dbReference>
<comment type="function">
    <text evidence="2 19">Cell wall formation.</text>
</comment>
<dbReference type="EMBL" id="CP001734">
    <property type="protein sequence ID" value="ACV68040.1"/>
    <property type="molecule type" value="Genomic_DNA"/>
</dbReference>
<dbReference type="PROSITE" id="PS51387">
    <property type="entry name" value="FAD_PCMH"/>
    <property type="match status" value="1"/>
</dbReference>
<dbReference type="Gene3D" id="3.30.465.10">
    <property type="match status" value="1"/>
</dbReference>
<dbReference type="HAMAP" id="MF_00037">
    <property type="entry name" value="MurB"/>
    <property type="match status" value="1"/>
</dbReference>
<comment type="similarity">
    <text evidence="19">Belongs to the MurB family.</text>
</comment>
<sequence>MQIIDRPPFAQRTTLRLGGTARAEIGIERDADWEAASRFLEHHQGVPMALGRGSNLLAADGSLPHILVRDSRRGTPVVESETDDGRVLVRVAGGISLPRLLGWLQTRGLSGLEGLAGIPGTVGGAVAMNAGSYGVAIGQAVRGIEIWTPQGGVRWLEPSAWEFSYRRLGLIGLQEMFHLITAVRLQVVPGEKETIRRTMLGHYTHKRRTQPVLAWTCGCVFCNPSPDMPAGMLLDSCGLRGMEHHKVAFSERHANFLINLGGGSSAAAWELIETARQAVAKRYSLALRLEVRVVQ</sequence>
<evidence type="ECO:0000313" key="22">
    <source>
        <dbReference type="Proteomes" id="UP000001052"/>
    </source>
</evidence>
<dbReference type="AlphaFoldDB" id="C8X0U3"/>
<evidence type="ECO:0000256" key="12">
    <source>
        <dbReference type="ARBA" id="ARBA00022960"/>
    </source>
</evidence>
<dbReference type="GO" id="GO:0071555">
    <property type="term" value="P:cell wall organization"/>
    <property type="evidence" value="ECO:0007669"/>
    <property type="project" value="UniProtKB-KW"/>
</dbReference>
<evidence type="ECO:0000256" key="9">
    <source>
        <dbReference type="ARBA" id="ARBA00022630"/>
    </source>
</evidence>
<dbReference type="HOGENOM" id="CLU_035304_1_1_7"/>